<dbReference type="PROSITE" id="PS01136">
    <property type="entry name" value="UPF0034"/>
    <property type="match status" value="1"/>
</dbReference>
<evidence type="ECO:0000256" key="7">
    <source>
        <dbReference type="ARBA" id="ARBA00022884"/>
    </source>
</evidence>
<evidence type="ECO:0000256" key="2">
    <source>
        <dbReference type="ARBA" id="ARBA00022555"/>
    </source>
</evidence>
<feature type="binding site" evidence="9">
    <location>
        <position position="62"/>
    </location>
    <ligand>
        <name>FMN</name>
        <dbReference type="ChEBI" id="CHEBI:58210"/>
    </ligand>
</feature>
<keyword evidence="2 9" id="KW-0820">tRNA-binding</keyword>
<evidence type="ECO:0000256" key="6">
    <source>
        <dbReference type="ARBA" id="ARBA00022857"/>
    </source>
</evidence>
<comment type="similarity">
    <text evidence="10">Belongs to the dus family.</text>
</comment>
<organism evidence="12 13">
    <name type="scientific">Spiribacter pallidus</name>
    <dbReference type="NCBI Taxonomy" id="1987936"/>
    <lineage>
        <taxon>Bacteria</taxon>
        <taxon>Pseudomonadati</taxon>
        <taxon>Pseudomonadota</taxon>
        <taxon>Gammaproteobacteria</taxon>
        <taxon>Chromatiales</taxon>
        <taxon>Ectothiorhodospiraceae</taxon>
        <taxon>Spiribacter</taxon>
    </lineage>
</organism>
<evidence type="ECO:0000313" key="13">
    <source>
        <dbReference type="Proteomes" id="UP001556709"/>
    </source>
</evidence>
<evidence type="ECO:0000259" key="11">
    <source>
        <dbReference type="Pfam" id="PF01207"/>
    </source>
</evidence>
<comment type="catalytic activity">
    <reaction evidence="9">
        <text>5,6-dihydrouridine(20) in tRNA + NADP(+) = uridine(20) in tRNA + NADPH + H(+)</text>
        <dbReference type="Rhea" id="RHEA:53336"/>
        <dbReference type="Rhea" id="RHEA-COMP:13533"/>
        <dbReference type="Rhea" id="RHEA-COMP:13534"/>
        <dbReference type="ChEBI" id="CHEBI:15378"/>
        <dbReference type="ChEBI" id="CHEBI:57783"/>
        <dbReference type="ChEBI" id="CHEBI:58349"/>
        <dbReference type="ChEBI" id="CHEBI:65315"/>
        <dbReference type="ChEBI" id="CHEBI:74443"/>
        <dbReference type="EC" id="1.3.1.91"/>
    </reaction>
</comment>
<feature type="binding site" evidence="9">
    <location>
        <begin position="9"/>
        <end position="11"/>
    </location>
    <ligand>
        <name>FMN</name>
        <dbReference type="ChEBI" id="CHEBI:58210"/>
    </ligand>
</feature>
<comment type="caution">
    <text evidence="12">The sequence shown here is derived from an EMBL/GenBank/DDBJ whole genome shotgun (WGS) entry which is preliminary data.</text>
</comment>
<dbReference type="EMBL" id="JBAKFM010000002">
    <property type="protein sequence ID" value="MEX0469306.1"/>
    <property type="molecule type" value="Genomic_DNA"/>
</dbReference>
<feature type="site" description="Interacts with tRNA; defines subfamily-specific binding signature" evidence="9">
    <location>
        <position position="175"/>
    </location>
</feature>
<evidence type="ECO:0000256" key="3">
    <source>
        <dbReference type="ARBA" id="ARBA00022630"/>
    </source>
</evidence>
<keyword evidence="6 9" id="KW-0521">NADP</keyword>
<dbReference type="InterPro" id="IPR018517">
    <property type="entry name" value="tRNA_hU_synthase_CS"/>
</dbReference>
<proteinExistence type="inferred from homology"/>
<evidence type="ECO:0000256" key="8">
    <source>
        <dbReference type="ARBA" id="ARBA00023002"/>
    </source>
</evidence>
<dbReference type="NCBIfam" id="NF008774">
    <property type="entry name" value="PRK11815.1"/>
    <property type="match status" value="1"/>
</dbReference>
<feature type="domain" description="DUS-like FMN-binding" evidence="11">
    <location>
        <begin position="7"/>
        <end position="311"/>
    </location>
</feature>
<comment type="similarity">
    <text evidence="9">Belongs to the Dus family. DusA subfamily.</text>
</comment>
<dbReference type="RefSeq" id="WP_367958444.1">
    <property type="nucleotide sequence ID" value="NZ_JBAKFK010000002.1"/>
</dbReference>
<feature type="site" description="Interacts with tRNA" evidence="9">
    <location>
        <position position="178"/>
    </location>
</feature>
<evidence type="ECO:0000313" key="12">
    <source>
        <dbReference type="EMBL" id="MEX0469306.1"/>
    </source>
</evidence>
<comment type="catalytic activity">
    <reaction evidence="9">
        <text>5,6-dihydrouridine(20a) in tRNA + NADP(+) = uridine(20a) in tRNA + NADPH + H(+)</text>
        <dbReference type="Rhea" id="RHEA:53344"/>
        <dbReference type="Rhea" id="RHEA-COMP:13535"/>
        <dbReference type="Rhea" id="RHEA-COMP:13536"/>
        <dbReference type="ChEBI" id="CHEBI:15378"/>
        <dbReference type="ChEBI" id="CHEBI:57783"/>
        <dbReference type="ChEBI" id="CHEBI:58349"/>
        <dbReference type="ChEBI" id="CHEBI:65315"/>
        <dbReference type="ChEBI" id="CHEBI:74443"/>
    </reaction>
</comment>
<name>A0ABV3TEW6_9GAMM</name>
<dbReference type="PIRSF" id="PIRSF006621">
    <property type="entry name" value="Dus"/>
    <property type="match status" value="1"/>
</dbReference>
<dbReference type="Pfam" id="PF01207">
    <property type="entry name" value="Dus"/>
    <property type="match status" value="1"/>
</dbReference>
<evidence type="ECO:0000256" key="10">
    <source>
        <dbReference type="PIRNR" id="PIRNR006621"/>
    </source>
</evidence>
<keyword evidence="5 9" id="KW-0819">tRNA processing</keyword>
<dbReference type="InterPro" id="IPR004653">
    <property type="entry name" value="DusA"/>
</dbReference>
<dbReference type="PANTHER" id="PTHR42907">
    <property type="entry name" value="FMN-LINKED OXIDOREDUCTASES SUPERFAMILY PROTEIN"/>
    <property type="match status" value="1"/>
</dbReference>
<feature type="binding site" evidence="9">
    <location>
        <begin position="203"/>
        <end position="205"/>
    </location>
    <ligand>
        <name>FMN</name>
        <dbReference type="ChEBI" id="CHEBI:58210"/>
    </ligand>
</feature>
<evidence type="ECO:0000256" key="9">
    <source>
        <dbReference type="HAMAP-Rule" id="MF_02041"/>
    </source>
</evidence>
<dbReference type="InterPro" id="IPR001269">
    <property type="entry name" value="DUS_fam"/>
</dbReference>
<dbReference type="InterPro" id="IPR035587">
    <property type="entry name" value="DUS-like_FMN-bd"/>
</dbReference>
<comment type="function">
    <text evidence="9">Catalyzes the synthesis of 5,6-dihydrouridine (D), a modified base found in the D-loop of most tRNAs, via the reduction of the C5-C6 double bond in target uridines. Specifically modifies U20 and U20a in tRNAs.</text>
</comment>
<protein>
    <recommendedName>
        <fullName evidence="9">tRNA-dihydrouridine(20/20a) synthase</fullName>
        <ecNumber evidence="9">1.3.1.91</ecNumber>
    </recommendedName>
    <alternativeName>
        <fullName evidence="9">U20-specific dihydrouridine synthase</fullName>
        <shortName evidence="9">U20-specific Dus</shortName>
    </alternativeName>
    <alternativeName>
        <fullName evidence="9">tRNA-dihydrouridine synthase A</fullName>
    </alternativeName>
</protein>
<comment type="catalytic activity">
    <reaction evidence="9">
        <text>5,6-dihydrouridine(20a) in tRNA + NAD(+) = uridine(20a) in tRNA + NADH + H(+)</text>
        <dbReference type="Rhea" id="RHEA:53348"/>
        <dbReference type="Rhea" id="RHEA-COMP:13535"/>
        <dbReference type="Rhea" id="RHEA-COMP:13536"/>
        <dbReference type="ChEBI" id="CHEBI:15378"/>
        <dbReference type="ChEBI" id="CHEBI:57540"/>
        <dbReference type="ChEBI" id="CHEBI:57945"/>
        <dbReference type="ChEBI" id="CHEBI:65315"/>
        <dbReference type="ChEBI" id="CHEBI:74443"/>
    </reaction>
</comment>
<comment type="catalytic activity">
    <reaction evidence="9">
        <text>5,6-dihydrouridine(20) in tRNA + NAD(+) = uridine(20) in tRNA + NADH + H(+)</text>
        <dbReference type="Rhea" id="RHEA:53340"/>
        <dbReference type="Rhea" id="RHEA-COMP:13533"/>
        <dbReference type="Rhea" id="RHEA-COMP:13534"/>
        <dbReference type="ChEBI" id="CHEBI:15378"/>
        <dbReference type="ChEBI" id="CHEBI:57540"/>
        <dbReference type="ChEBI" id="CHEBI:57945"/>
        <dbReference type="ChEBI" id="CHEBI:65315"/>
        <dbReference type="ChEBI" id="CHEBI:74443"/>
        <dbReference type="EC" id="1.3.1.91"/>
    </reaction>
</comment>
<evidence type="ECO:0000256" key="1">
    <source>
        <dbReference type="ARBA" id="ARBA00001917"/>
    </source>
</evidence>
<keyword evidence="3 9" id="KW-0285">Flavoprotein</keyword>
<dbReference type="GO" id="GO:0102264">
    <property type="term" value="F:tRNA-dihydrouridine20 synthase activity"/>
    <property type="evidence" value="ECO:0007669"/>
    <property type="project" value="UniProtKB-EC"/>
</dbReference>
<feature type="binding site" evidence="9">
    <location>
        <position position="131"/>
    </location>
    <ligand>
        <name>FMN</name>
        <dbReference type="ChEBI" id="CHEBI:58210"/>
    </ligand>
</feature>
<dbReference type="Proteomes" id="UP001556709">
    <property type="component" value="Unassembled WGS sequence"/>
</dbReference>
<dbReference type="Gene3D" id="3.20.20.70">
    <property type="entry name" value="Aldolase class I"/>
    <property type="match status" value="1"/>
</dbReference>
<keyword evidence="7 9" id="KW-0694">RNA-binding</keyword>
<comment type="cofactor">
    <cofactor evidence="1 9 10">
        <name>FMN</name>
        <dbReference type="ChEBI" id="CHEBI:58210"/>
    </cofactor>
</comment>
<feature type="active site" description="Proton donor" evidence="9">
    <location>
        <position position="92"/>
    </location>
</feature>
<dbReference type="EC" id="1.3.1.91" evidence="9"/>
<dbReference type="CDD" id="cd02801">
    <property type="entry name" value="DUS_like_FMN"/>
    <property type="match status" value="1"/>
</dbReference>
<feature type="binding site" evidence="9">
    <location>
        <position position="163"/>
    </location>
    <ligand>
        <name>FMN</name>
        <dbReference type="ChEBI" id="CHEBI:58210"/>
    </ligand>
</feature>
<dbReference type="HAMAP" id="MF_02041">
    <property type="entry name" value="DusA_subfam"/>
    <property type="match status" value="1"/>
</dbReference>
<evidence type="ECO:0000256" key="5">
    <source>
        <dbReference type="ARBA" id="ARBA00022694"/>
    </source>
</evidence>
<accession>A0ABV3TEW6</accession>
<dbReference type="PANTHER" id="PTHR42907:SF1">
    <property type="entry name" value="FMN-LINKED OXIDOREDUCTASES SUPERFAMILY PROTEIN"/>
    <property type="match status" value="1"/>
</dbReference>
<gene>
    <name evidence="9 12" type="primary">dusA</name>
    <name evidence="12" type="ORF">V6X73_06165</name>
</gene>
<feature type="site" description="Interacts with tRNA" evidence="9">
    <location>
        <position position="89"/>
    </location>
</feature>
<dbReference type="InterPro" id="IPR013785">
    <property type="entry name" value="Aldolase_TIM"/>
</dbReference>
<feature type="binding site" evidence="9">
    <location>
        <begin position="225"/>
        <end position="226"/>
    </location>
    <ligand>
        <name>FMN</name>
        <dbReference type="ChEBI" id="CHEBI:58210"/>
    </ligand>
</feature>
<evidence type="ECO:0000256" key="4">
    <source>
        <dbReference type="ARBA" id="ARBA00022643"/>
    </source>
</evidence>
<feature type="site" description="Interacts with tRNA; defines subfamily-specific binding signature" evidence="9">
    <location>
        <position position="292"/>
    </location>
</feature>
<dbReference type="SUPFAM" id="SSF51395">
    <property type="entry name" value="FMN-linked oxidoreductases"/>
    <property type="match status" value="1"/>
</dbReference>
<keyword evidence="8 9" id="KW-0560">Oxidoreductase</keyword>
<keyword evidence="4 9" id="KW-0288">FMN</keyword>
<keyword evidence="13" id="KW-1185">Reference proteome</keyword>
<reference evidence="12 13" key="1">
    <citation type="submission" date="2024-02" db="EMBL/GenBank/DDBJ databases">
        <title>New especies of Spiribacter isolated from saline water.</title>
        <authorList>
            <person name="Leon M.J."/>
            <person name="De La Haba R."/>
            <person name="Sanchez-Porro C."/>
            <person name="Ventosa A."/>
        </authorList>
    </citation>
    <scope>NUCLEOTIDE SEQUENCE [LARGE SCALE GENOMIC DNA]</scope>
    <source>
        <strain evidence="13">ag22IC6-390</strain>
    </source>
</reference>
<dbReference type="Gene3D" id="1.20.120.1460">
    <property type="match status" value="1"/>
</dbReference>
<sequence>MDLRLSVAPMMDWTDPAFRWLLRQITTRTRLYTEMVPAQALWHGRAERFLARSDVEHPVALQLGGSDPAQLAYGARLGARWGYDEINLNVGCPSDRVQSGRFGACLMREPELVRTLVTAMAEASDRPVTVKCRIGVDELDDFASLCRFTEAVVAAGAQALIVHARKAWLKGLSPKQNREIPPLRYDRVEALKDAFPALPIVLNGGIETLDQGMPWIERLDGVMIGRAAYHDPWLFAQADARVFGDAPASGHSRASVALAYRDYVAARLRPDVPVSRYTRHLTGLFQGQPGARVWRRALSRGAADKSAGAEIIDQALAARRAAIERHAASTAESA</sequence>
<feature type="site" description="Interacts with tRNA; defines subfamily-specific binding signature" evidence="9">
    <location>
        <position position="295"/>
    </location>
</feature>